<dbReference type="Gene3D" id="2.60.120.10">
    <property type="entry name" value="Jelly Rolls"/>
    <property type="match status" value="1"/>
</dbReference>
<dbReference type="SMART" id="SM00530">
    <property type="entry name" value="HTH_XRE"/>
    <property type="match status" value="1"/>
</dbReference>
<dbReference type="GO" id="GO:0005829">
    <property type="term" value="C:cytosol"/>
    <property type="evidence" value="ECO:0007669"/>
    <property type="project" value="TreeGrafter"/>
</dbReference>
<name>A0A974SI58_9HYPH</name>
<dbReference type="CDD" id="cd00093">
    <property type="entry name" value="HTH_XRE"/>
    <property type="match status" value="1"/>
</dbReference>
<dbReference type="InterPro" id="IPR001387">
    <property type="entry name" value="Cro/C1-type_HTH"/>
</dbReference>
<dbReference type="GO" id="GO:0003677">
    <property type="term" value="F:DNA binding"/>
    <property type="evidence" value="ECO:0007669"/>
    <property type="project" value="UniProtKB-KW"/>
</dbReference>
<keyword evidence="4" id="KW-1185">Reference proteome</keyword>
<dbReference type="EMBL" id="CP063362">
    <property type="protein sequence ID" value="QRG07031.1"/>
    <property type="molecule type" value="Genomic_DNA"/>
</dbReference>
<dbReference type="InterPro" id="IPR013096">
    <property type="entry name" value="Cupin_2"/>
</dbReference>
<dbReference type="InterPro" id="IPR010982">
    <property type="entry name" value="Lambda_DNA-bd_dom_sf"/>
</dbReference>
<evidence type="ECO:0000259" key="2">
    <source>
        <dbReference type="PROSITE" id="PS50943"/>
    </source>
</evidence>
<dbReference type="AlphaFoldDB" id="A0A974SI58"/>
<organism evidence="3 4">
    <name type="scientific">Xanthobacter dioxanivorans</name>
    <dbReference type="NCBI Taxonomy" id="2528964"/>
    <lineage>
        <taxon>Bacteria</taxon>
        <taxon>Pseudomonadati</taxon>
        <taxon>Pseudomonadota</taxon>
        <taxon>Alphaproteobacteria</taxon>
        <taxon>Hyphomicrobiales</taxon>
        <taxon>Xanthobacteraceae</taxon>
        <taxon>Xanthobacter</taxon>
    </lineage>
</organism>
<dbReference type="RefSeq" id="WP_203193941.1">
    <property type="nucleotide sequence ID" value="NZ_CP063362.1"/>
</dbReference>
<evidence type="ECO:0000313" key="3">
    <source>
        <dbReference type="EMBL" id="QRG07031.1"/>
    </source>
</evidence>
<proteinExistence type="predicted"/>
<dbReference type="InterPro" id="IPR014710">
    <property type="entry name" value="RmlC-like_jellyroll"/>
</dbReference>
<dbReference type="SUPFAM" id="SSF47413">
    <property type="entry name" value="lambda repressor-like DNA-binding domains"/>
    <property type="match status" value="1"/>
</dbReference>
<dbReference type="CDD" id="cd02209">
    <property type="entry name" value="cupin_XRE_C"/>
    <property type="match status" value="1"/>
</dbReference>
<accession>A0A974SI58</accession>
<gene>
    <name evidence="3" type="ORF">EZH22_00820</name>
</gene>
<feature type="domain" description="HTH cro/C1-type" evidence="2">
    <location>
        <begin position="14"/>
        <end position="68"/>
    </location>
</feature>
<dbReference type="PANTHER" id="PTHR46797">
    <property type="entry name" value="HTH-TYPE TRANSCRIPTIONAL REGULATOR"/>
    <property type="match status" value="1"/>
</dbReference>
<protein>
    <submittedName>
        <fullName evidence="3">Cupin domain-containing protein</fullName>
    </submittedName>
</protein>
<dbReference type="Pfam" id="PF07883">
    <property type="entry name" value="Cupin_2"/>
    <property type="match status" value="1"/>
</dbReference>
<dbReference type="Proteomes" id="UP000596427">
    <property type="component" value="Chromosome"/>
</dbReference>
<dbReference type="Gene3D" id="1.10.260.40">
    <property type="entry name" value="lambda repressor-like DNA-binding domains"/>
    <property type="match status" value="1"/>
</dbReference>
<evidence type="ECO:0000313" key="4">
    <source>
        <dbReference type="Proteomes" id="UP000596427"/>
    </source>
</evidence>
<dbReference type="KEGG" id="xdi:EZH22_00820"/>
<dbReference type="InterPro" id="IPR011051">
    <property type="entry name" value="RmlC_Cupin_sf"/>
</dbReference>
<keyword evidence="1" id="KW-0238">DNA-binding</keyword>
<evidence type="ECO:0000256" key="1">
    <source>
        <dbReference type="ARBA" id="ARBA00023125"/>
    </source>
</evidence>
<dbReference type="PROSITE" id="PS50943">
    <property type="entry name" value="HTH_CROC1"/>
    <property type="match status" value="1"/>
</dbReference>
<sequence length="198" mass="20962">MLDVAKPDRLGQNLRKLRVERSLTLDRLAAMSELTRGYLSLVERGLKTPSIAALLRVAAALDVHVAELFDLNATPSPRYTLQRAADATGAGGAGSFVSLAPGRARKVMEPFLFRPPMASGGKASPKWSHGGEEMLFVVSGTIAVKLGTQEFIMEKGDCLYFAGEERHELVSLGGQQAEVLVVVAVAAAGSDGASTHSD</sequence>
<dbReference type="SUPFAM" id="SSF51182">
    <property type="entry name" value="RmlC-like cupins"/>
    <property type="match status" value="1"/>
</dbReference>
<dbReference type="InterPro" id="IPR050807">
    <property type="entry name" value="TransReg_Diox_bact_type"/>
</dbReference>
<dbReference type="PANTHER" id="PTHR46797:SF19">
    <property type="entry name" value="BLL2473 PROTEIN"/>
    <property type="match status" value="1"/>
</dbReference>
<dbReference type="Pfam" id="PF01381">
    <property type="entry name" value="HTH_3"/>
    <property type="match status" value="1"/>
</dbReference>
<reference evidence="3 4" key="1">
    <citation type="submission" date="2020-10" db="EMBL/GenBank/DDBJ databases">
        <title>Degradation of 1,4-Dioxane by Xanthobacter sp. YN2, via a Novel Group-2 Soluble Di-Iron Monooxygenase.</title>
        <authorList>
            <person name="Ma F."/>
            <person name="Wang Y."/>
            <person name="Yang J."/>
            <person name="Guo H."/>
            <person name="Su D."/>
            <person name="Yu L."/>
        </authorList>
    </citation>
    <scope>NUCLEOTIDE SEQUENCE [LARGE SCALE GENOMIC DNA]</scope>
    <source>
        <strain evidence="3 4">YN2</strain>
    </source>
</reference>
<dbReference type="GO" id="GO:0003700">
    <property type="term" value="F:DNA-binding transcription factor activity"/>
    <property type="evidence" value="ECO:0007669"/>
    <property type="project" value="TreeGrafter"/>
</dbReference>